<dbReference type="InterPro" id="IPR037460">
    <property type="entry name" value="SEST-like"/>
</dbReference>
<sequence length="272" mass="28414">MATEPVPGVRRGRVLLAVAVLCAAGGLATPPPAAAAPVGAYVALGDSYASGLGAGAYDPRSRDCQRSTRAYPELWAAAHAPSSFDFTACAGASTSDVIDRQLAPLDRGTGLVSITVGANDAEMGEVVLTCILHTKEACQQRAGKARAYIAETLPGRLDEVYTAIRDKAPEARVAVVGYPRLYEPRRVCPEGGLSEESRTAVNDVVDDLNNVTDERASGHGFSFGDVRPAFTGHGVCSGDPWIHAPTVPVEESFHPTAQGHSDGYLPVLTDTA</sequence>
<comment type="caution">
    <text evidence="3">The sequence shown here is derived from an EMBL/GenBank/DDBJ whole genome shotgun (WGS) entry which is preliminary data.</text>
</comment>
<dbReference type="InterPro" id="IPR013830">
    <property type="entry name" value="SGNH_hydro"/>
</dbReference>
<keyword evidence="1" id="KW-0732">Signal</keyword>
<feature type="chain" id="PRO_5045120267" evidence="1">
    <location>
        <begin position="36"/>
        <end position="272"/>
    </location>
</feature>
<dbReference type="RefSeq" id="WP_344108707.1">
    <property type="nucleotide sequence ID" value="NZ_BAAAPC010000024.1"/>
</dbReference>
<gene>
    <name evidence="3" type="ORF">GCM10009799_45330</name>
</gene>
<dbReference type="PANTHER" id="PTHR37981:SF1">
    <property type="entry name" value="SGNH HYDROLASE-TYPE ESTERASE DOMAIN-CONTAINING PROTEIN"/>
    <property type="match status" value="1"/>
</dbReference>
<dbReference type="SUPFAM" id="SSF52266">
    <property type="entry name" value="SGNH hydrolase"/>
    <property type="match status" value="1"/>
</dbReference>
<accession>A0ABP5EYP2</accession>
<proteinExistence type="predicted"/>
<evidence type="ECO:0000259" key="2">
    <source>
        <dbReference type="Pfam" id="PF13472"/>
    </source>
</evidence>
<organism evidence="3 4">
    <name type="scientific">Nocardiopsis rhodophaea</name>
    <dbReference type="NCBI Taxonomy" id="280238"/>
    <lineage>
        <taxon>Bacteria</taxon>
        <taxon>Bacillati</taxon>
        <taxon>Actinomycetota</taxon>
        <taxon>Actinomycetes</taxon>
        <taxon>Streptosporangiales</taxon>
        <taxon>Nocardiopsidaceae</taxon>
        <taxon>Nocardiopsis</taxon>
    </lineage>
</organism>
<dbReference type="PANTHER" id="PTHR37981">
    <property type="entry name" value="LIPASE 2"/>
    <property type="match status" value="1"/>
</dbReference>
<evidence type="ECO:0000256" key="1">
    <source>
        <dbReference type="SAM" id="SignalP"/>
    </source>
</evidence>
<evidence type="ECO:0000313" key="3">
    <source>
        <dbReference type="EMBL" id="GAA2011976.1"/>
    </source>
</evidence>
<reference evidence="4" key="1">
    <citation type="journal article" date="2019" name="Int. J. Syst. Evol. Microbiol.">
        <title>The Global Catalogue of Microorganisms (GCM) 10K type strain sequencing project: providing services to taxonomists for standard genome sequencing and annotation.</title>
        <authorList>
            <consortium name="The Broad Institute Genomics Platform"/>
            <consortium name="The Broad Institute Genome Sequencing Center for Infectious Disease"/>
            <person name="Wu L."/>
            <person name="Ma J."/>
        </authorList>
    </citation>
    <scope>NUCLEOTIDE SEQUENCE [LARGE SCALE GENOMIC DNA]</scope>
    <source>
        <strain evidence="4">JCM 15313</strain>
    </source>
</reference>
<dbReference type="InterPro" id="IPR036514">
    <property type="entry name" value="SGNH_hydro_sf"/>
</dbReference>
<dbReference type="Proteomes" id="UP001501585">
    <property type="component" value="Unassembled WGS sequence"/>
</dbReference>
<dbReference type="Pfam" id="PF13472">
    <property type="entry name" value="Lipase_GDSL_2"/>
    <property type="match status" value="1"/>
</dbReference>
<feature type="signal peptide" evidence="1">
    <location>
        <begin position="1"/>
        <end position="35"/>
    </location>
</feature>
<evidence type="ECO:0000313" key="4">
    <source>
        <dbReference type="Proteomes" id="UP001501585"/>
    </source>
</evidence>
<dbReference type="Gene3D" id="3.40.50.1110">
    <property type="entry name" value="SGNH hydrolase"/>
    <property type="match status" value="1"/>
</dbReference>
<dbReference type="CDD" id="cd01823">
    <property type="entry name" value="SEST_like"/>
    <property type="match status" value="1"/>
</dbReference>
<name>A0ABP5EYP2_9ACTN</name>
<protein>
    <submittedName>
        <fullName evidence="3">SGNH family lipase</fullName>
    </submittedName>
</protein>
<dbReference type="EMBL" id="BAAAPC010000024">
    <property type="protein sequence ID" value="GAA2011976.1"/>
    <property type="molecule type" value="Genomic_DNA"/>
</dbReference>
<feature type="domain" description="SGNH hydrolase-type esterase" evidence="2">
    <location>
        <begin position="43"/>
        <end position="260"/>
    </location>
</feature>
<keyword evidence="4" id="KW-1185">Reference proteome</keyword>